<accession>A0ABY4QKP7</accession>
<evidence type="ECO:0000313" key="2">
    <source>
        <dbReference type="Proteomes" id="UP001056610"/>
    </source>
</evidence>
<evidence type="ECO:0000313" key="1">
    <source>
        <dbReference type="EMBL" id="UQX10368.1"/>
    </source>
</evidence>
<reference evidence="1" key="1">
    <citation type="submission" date="2022-05" db="EMBL/GenBank/DDBJ databases">
        <title>A methanotrophic Mycobacterium dominates a cave microbial ecosystem.</title>
        <authorList>
            <person name="Van Spanning R.J.M."/>
            <person name="Guan Q."/>
            <person name="Melkonian C."/>
            <person name="Gallant J."/>
            <person name="Polerecky L."/>
            <person name="Flot J.-F."/>
            <person name="Brandt B.W."/>
            <person name="Braster M."/>
            <person name="Iturbe Espinoza P."/>
            <person name="Aerts J."/>
            <person name="Meima-Franke M."/>
            <person name="Piersma S.R."/>
            <person name="Bunduc C."/>
            <person name="Ummels R."/>
            <person name="Pain A."/>
            <person name="Fleming E.J."/>
            <person name="van der Wel N."/>
            <person name="Gherman V.D."/>
            <person name="Sarbu S.M."/>
            <person name="Bodelier P.L.E."/>
            <person name="Bitter W."/>
        </authorList>
    </citation>
    <scope>NUCLEOTIDE SEQUENCE</scope>
    <source>
        <strain evidence="1">Sulfur Cave</strain>
    </source>
</reference>
<proteinExistence type="predicted"/>
<protein>
    <submittedName>
        <fullName evidence="1">Uncharacterized protein</fullName>
    </submittedName>
</protein>
<dbReference type="EMBL" id="CP097320">
    <property type="protein sequence ID" value="UQX10368.1"/>
    <property type="molecule type" value="Genomic_DNA"/>
</dbReference>
<sequence length="103" mass="11466">MSWPSHVVFEVECIDRMFCNVYVPGLQYAPGLVGYVHQQLGLPIASTAPLARITEAFDKAVHRFARDNAIPWVDFAKGQRKDDIAHEYLAGFTGSEGVRQTAD</sequence>
<gene>
    <name evidence="1" type="ORF">M5I08_19925</name>
</gene>
<dbReference type="Proteomes" id="UP001056610">
    <property type="component" value="Chromosome"/>
</dbReference>
<dbReference type="RefSeq" id="WP_249762926.1">
    <property type="nucleotide sequence ID" value="NZ_CAJUXY010000081.1"/>
</dbReference>
<organism evidence="1 2">
    <name type="scientific">Candidatus Mycobacterium methanotrophicum</name>
    <dbReference type="NCBI Taxonomy" id="2943498"/>
    <lineage>
        <taxon>Bacteria</taxon>
        <taxon>Bacillati</taxon>
        <taxon>Actinomycetota</taxon>
        <taxon>Actinomycetes</taxon>
        <taxon>Mycobacteriales</taxon>
        <taxon>Mycobacteriaceae</taxon>
        <taxon>Mycobacterium</taxon>
    </lineage>
</organism>
<name>A0ABY4QKP7_9MYCO</name>
<keyword evidence="2" id="KW-1185">Reference proteome</keyword>